<feature type="region of interest" description="Disordered" evidence="2">
    <location>
        <begin position="310"/>
        <end position="338"/>
    </location>
</feature>
<dbReference type="SUPFAM" id="SSF55486">
    <property type="entry name" value="Metalloproteases ('zincins'), catalytic domain"/>
    <property type="match status" value="1"/>
</dbReference>
<dbReference type="PROSITE" id="PS50853">
    <property type="entry name" value="FN3"/>
    <property type="match status" value="1"/>
</dbReference>
<reference evidence="4 5" key="1">
    <citation type="submission" date="2018-09" db="EMBL/GenBank/DDBJ databases">
        <title>Genomic Encyclopedia of Archaeal and Bacterial Type Strains, Phase II (KMG-II): from individual species to whole genera.</title>
        <authorList>
            <person name="Goeker M."/>
        </authorList>
    </citation>
    <scope>NUCLEOTIDE SEQUENCE [LARGE SCALE GENOMIC DNA]</scope>
    <source>
        <strain evidence="4 5">DSM 27620</strain>
    </source>
</reference>
<dbReference type="InterPro" id="IPR026444">
    <property type="entry name" value="Secre_tail"/>
</dbReference>
<proteinExistence type="predicted"/>
<dbReference type="CDD" id="cd00063">
    <property type="entry name" value="FN3"/>
    <property type="match status" value="1"/>
</dbReference>
<evidence type="ECO:0000256" key="2">
    <source>
        <dbReference type="SAM" id="MobiDB-lite"/>
    </source>
</evidence>
<comment type="caution">
    <text evidence="4">The sequence shown here is derived from an EMBL/GenBank/DDBJ whole genome shotgun (WGS) entry which is preliminary data.</text>
</comment>
<evidence type="ECO:0000313" key="5">
    <source>
        <dbReference type="Proteomes" id="UP000285906"/>
    </source>
</evidence>
<dbReference type="RefSeq" id="WP_120213925.1">
    <property type="nucleotide sequence ID" value="NZ_BMCW01000005.1"/>
</dbReference>
<gene>
    <name evidence="4" type="ORF">BXY58_2318</name>
</gene>
<dbReference type="SMART" id="SM00060">
    <property type="entry name" value="FN3"/>
    <property type="match status" value="1"/>
</dbReference>
<feature type="domain" description="Fibronectin type-III" evidence="3">
    <location>
        <begin position="658"/>
        <end position="744"/>
    </location>
</feature>
<dbReference type="SUPFAM" id="SSF49265">
    <property type="entry name" value="Fibronectin type III"/>
    <property type="match status" value="1"/>
</dbReference>
<dbReference type="NCBIfam" id="TIGR04183">
    <property type="entry name" value="Por_Secre_tail"/>
    <property type="match status" value="1"/>
</dbReference>
<dbReference type="Proteomes" id="UP000285906">
    <property type="component" value="Unassembled WGS sequence"/>
</dbReference>
<evidence type="ECO:0000313" key="4">
    <source>
        <dbReference type="EMBL" id="RKE86903.1"/>
    </source>
</evidence>
<dbReference type="OrthoDB" id="9792152at2"/>
<dbReference type="InterPro" id="IPR003961">
    <property type="entry name" value="FN3_dom"/>
</dbReference>
<dbReference type="Pfam" id="PF20009">
    <property type="entry name" value="GEVED"/>
    <property type="match status" value="1"/>
</dbReference>
<name>A0A420D807_9FLAO</name>
<dbReference type="InterPro" id="IPR045474">
    <property type="entry name" value="GEVED"/>
</dbReference>
<dbReference type="Gene3D" id="3.40.390.10">
    <property type="entry name" value="Collagenase (Catalytic Domain)"/>
    <property type="match status" value="1"/>
</dbReference>
<evidence type="ECO:0000256" key="1">
    <source>
        <dbReference type="ARBA" id="ARBA00022729"/>
    </source>
</evidence>
<dbReference type="InterPro" id="IPR013783">
    <property type="entry name" value="Ig-like_fold"/>
</dbReference>
<organism evidence="4 5">
    <name type="scientific">Epilithonimonas arachidiradicis</name>
    <dbReference type="NCBI Taxonomy" id="1617282"/>
    <lineage>
        <taxon>Bacteria</taxon>
        <taxon>Pseudomonadati</taxon>
        <taxon>Bacteroidota</taxon>
        <taxon>Flavobacteriia</taxon>
        <taxon>Flavobacteriales</taxon>
        <taxon>Weeksellaceae</taxon>
        <taxon>Chryseobacterium group</taxon>
        <taxon>Epilithonimonas</taxon>
    </lineage>
</organism>
<sequence length="967" mass="104814">MKKIFTVLSLCNGIIWSFAQWSPTTMKGTKSKETKTANFYSLDLNSIRAKLTSAQPTGKNNKPIIVDLPTLGGKIEQFEVYSLPVVEKSLADRYQLGSYVGAKVGDPTVWVRFSVSPYDLQSMMFRDGKYEFIEPLNAEKTVYGVFPKTEKQNGELAFSCSTNESPISKNQINQLTKSSDFSNSVTDFSKASDKKYRTYRLAISVIGEYTQYFGGVPQAFAAINATVTRVNGVFEKDFAIHLDVQDFPQLIYTNPSTDPYSSANVGIGGAWNLELQQTLTSVIGNDAYDIGHLFGRAGGSGSAGDVGNVCRNPSSSTDAKSKGAAFSTPRSGGPEGESFDIDLVAHEMGHQFGADHTYSFDIQSAPNETAHMEPGSGSTIMGYAGISSGTSNVQNYTDSYFHSRSVEQVQIYINSQTCGTSNSIDNNPPVVTALANKTIPKGTAFVLTADATDAENNPLTYSWEEYDLAKTPVTTVIGNNTTGAKFRSFPASNLPYRFFPKLNTVIGGSLSNAADWESVSDVERTMDFRVLVRDNNPDVTQQQTAVGSQTITVGNDGPFKMTTAKVYNNVASPVTWDVVNTNAAPYNVSNVKIDYSTDQGLTWNVLTNSTPNDGSELFDFSAVTSNSQIVVRVSAVDNVFYALGKVAVSHVAACDGSAPTNLLAVNVTQTTATIDWDLVAGASYTLRYKKTSENNWTVVNNINTNHYDLSQLEINKSYDVNVAAVCSGTTGEFAQKTFFTSAYNYCAAASTYLFSEKISNVNFADINNSSTSNVGYEDFSNVVGNVTPGKSYSFTASSSTGSSDYDQVLVWIDLNQDGDFDDAGEKVLTSSYKTSPWTGVITIPASALAGRTKMRVRLYGAISNPNTTPCGDSYYGQVEDYTLNIGQLSASDVDKIAIQYYPNPVDEVLTVSSDRKINQISVYNVTGQLLQEVNDTNVINLSKLSSGVYFVKAIVEGKTETTKIIKK</sequence>
<dbReference type="EMBL" id="RAQH01000006">
    <property type="protein sequence ID" value="RKE86903.1"/>
    <property type="molecule type" value="Genomic_DNA"/>
</dbReference>
<keyword evidence="1" id="KW-0732">Signal</keyword>
<dbReference type="InterPro" id="IPR024079">
    <property type="entry name" value="MetalloPept_cat_dom_sf"/>
</dbReference>
<dbReference type="Pfam" id="PF18962">
    <property type="entry name" value="Por_Secre_tail"/>
    <property type="match status" value="1"/>
</dbReference>
<dbReference type="Pfam" id="PF00041">
    <property type="entry name" value="fn3"/>
    <property type="match status" value="1"/>
</dbReference>
<accession>A0A420D807</accession>
<protein>
    <submittedName>
        <fullName evidence="4">Putative secreted protein (Por secretion system target)</fullName>
    </submittedName>
</protein>
<dbReference type="Gene3D" id="2.60.40.10">
    <property type="entry name" value="Immunoglobulins"/>
    <property type="match status" value="2"/>
</dbReference>
<dbReference type="InterPro" id="IPR036116">
    <property type="entry name" value="FN3_sf"/>
</dbReference>
<evidence type="ECO:0000259" key="3">
    <source>
        <dbReference type="PROSITE" id="PS50853"/>
    </source>
</evidence>
<dbReference type="Pfam" id="PF13583">
    <property type="entry name" value="Reprolysin_4"/>
    <property type="match status" value="1"/>
</dbReference>
<dbReference type="GO" id="GO:0008237">
    <property type="term" value="F:metallopeptidase activity"/>
    <property type="evidence" value="ECO:0007669"/>
    <property type="project" value="InterPro"/>
</dbReference>
<dbReference type="AlphaFoldDB" id="A0A420D807"/>